<evidence type="ECO:0000313" key="2">
    <source>
        <dbReference type="Proteomes" id="UP000784294"/>
    </source>
</evidence>
<accession>A0A3S5B3B5</accession>
<reference evidence="1" key="1">
    <citation type="submission" date="2018-11" db="EMBL/GenBank/DDBJ databases">
        <authorList>
            <consortium name="Pathogen Informatics"/>
        </authorList>
    </citation>
    <scope>NUCLEOTIDE SEQUENCE</scope>
</reference>
<name>A0A3S5B3B5_9PLAT</name>
<evidence type="ECO:0000313" key="1">
    <source>
        <dbReference type="EMBL" id="VEL12045.1"/>
    </source>
</evidence>
<protein>
    <submittedName>
        <fullName evidence="1">Uncharacterized protein</fullName>
    </submittedName>
</protein>
<gene>
    <name evidence="1" type="ORF">PXEA_LOCUS5485</name>
</gene>
<organism evidence="1 2">
    <name type="scientific">Protopolystoma xenopodis</name>
    <dbReference type="NCBI Taxonomy" id="117903"/>
    <lineage>
        <taxon>Eukaryota</taxon>
        <taxon>Metazoa</taxon>
        <taxon>Spiralia</taxon>
        <taxon>Lophotrochozoa</taxon>
        <taxon>Platyhelminthes</taxon>
        <taxon>Monogenea</taxon>
        <taxon>Polyopisthocotylea</taxon>
        <taxon>Polystomatidea</taxon>
        <taxon>Polystomatidae</taxon>
        <taxon>Protopolystoma</taxon>
    </lineage>
</organism>
<dbReference type="EMBL" id="CAAALY010013613">
    <property type="protein sequence ID" value="VEL12045.1"/>
    <property type="molecule type" value="Genomic_DNA"/>
</dbReference>
<dbReference type="Proteomes" id="UP000784294">
    <property type="component" value="Unassembled WGS sequence"/>
</dbReference>
<sequence length="123" mass="13418">MKTMYKVFHFENHGLGSCAELSLASKTVFASSTFAETRYRPLAIEPSRTVETEYADGPFKCHHRHAMLRLDSILLLSAALLALLTTFCKSRSICTTLLTAHFSSADSSALAVDATAILIESCS</sequence>
<comment type="caution">
    <text evidence="1">The sequence shown here is derived from an EMBL/GenBank/DDBJ whole genome shotgun (WGS) entry which is preliminary data.</text>
</comment>
<dbReference type="AlphaFoldDB" id="A0A3S5B3B5"/>
<proteinExistence type="predicted"/>
<keyword evidence="2" id="KW-1185">Reference proteome</keyword>